<dbReference type="InterPro" id="IPR002781">
    <property type="entry name" value="TM_pro_TauE-like"/>
</dbReference>
<feature type="transmembrane region" description="Helical" evidence="6">
    <location>
        <begin position="176"/>
        <end position="196"/>
    </location>
</feature>
<sequence length="287" mass="31368">MLYVLLGLLIGVLSGFFGVGGGFILTPILLLMGYEPVTAITISLLYTIGTSFSGVFAHLRMKNIIWKPALLVAVSGVAATQFANPFVMFLKNRGYDELLIPVFYIVLLGYFAYKMLLQRKGREDELEVFEPSSKLLGYGVIGFIGGFLSTTLGVGGGFIIVPLLIAFSGFHPKKAVGTSLVSVLFIVAAGFLTYYIQRPIDLSLGFILIIGGLLGAQLGARATLIYKQKEIKLLLGVLYTFTMLSMIFKLFEFNMIGMGILAGFLTVLYIMMLTRAVFRRKQGTSDT</sequence>
<comment type="similarity">
    <text evidence="2 6">Belongs to the 4-toluene sulfonate uptake permease (TSUP) (TC 2.A.102) family.</text>
</comment>
<keyword evidence="6" id="KW-1003">Cell membrane</keyword>
<dbReference type="GO" id="GO:0005886">
    <property type="term" value="C:plasma membrane"/>
    <property type="evidence" value="ECO:0007669"/>
    <property type="project" value="UniProtKB-SubCell"/>
</dbReference>
<proteinExistence type="inferred from homology"/>
<dbReference type="Proteomes" id="UP000448867">
    <property type="component" value="Unassembled WGS sequence"/>
</dbReference>
<accession>A0A7X2J0B0</accession>
<feature type="transmembrane region" description="Helical" evidence="6">
    <location>
        <begin position="202"/>
        <end position="220"/>
    </location>
</feature>
<comment type="subcellular location">
    <subcellularLocation>
        <location evidence="6">Cell membrane</location>
        <topology evidence="6">Multi-pass membrane protein</topology>
    </subcellularLocation>
    <subcellularLocation>
        <location evidence="1">Membrane</location>
        <topology evidence="1">Multi-pass membrane protein</topology>
    </subcellularLocation>
</comment>
<comment type="caution">
    <text evidence="7">The sequence shown here is derived from an EMBL/GenBank/DDBJ whole genome shotgun (WGS) entry which is preliminary data.</text>
</comment>
<dbReference type="EMBL" id="WKKI01000023">
    <property type="protein sequence ID" value="MRX72894.1"/>
    <property type="molecule type" value="Genomic_DNA"/>
</dbReference>
<evidence type="ECO:0000256" key="6">
    <source>
        <dbReference type="RuleBase" id="RU363041"/>
    </source>
</evidence>
<evidence type="ECO:0000256" key="4">
    <source>
        <dbReference type="ARBA" id="ARBA00022989"/>
    </source>
</evidence>
<feature type="transmembrane region" description="Helical" evidence="6">
    <location>
        <begin position="98"/>
        <end position="116"/>
    </location>
</feature>
<feature type="transmembrane region" description="Helical" evidence="6">
    <location>
        <begin position="6"/>
        <end position="30"/>
    </location>
</feature>
<organism evidence="7 8">
    <name type="scientific">Metabacillus lacus</name>
    <dbReference type="NCBI Taxonomy" id="1983721"/>
    <lineage>
        <taxon>Bacteria</taxon>
        <taxon>Bacillati</taxon>
        <taxon>Bacillota</taxon>
        <taxon>Bacilli</taxon>
        <taxon>Bacillales</taxon>
        <taxon>Bacillaceae</taxon>
        <taxon>Metabacillus</taxon>
    </lineage>
</organism>
<evidence type="ECO:0000256" key="5">
    <source>
        <dbReference type="ARBA" id="ARBA00023136"/>
    </source>
</evidence>
<dbReference type="InterPro" id="IPR051598">
    <property type="entry name" value="TSUP/Inactive_protease-like"/>
</dbReference>
<dbReference type="AlphaFoldDB" id="A0A7X2J0B0"/>
<evidence type="ECO:0000313" key="7">
    <source>
        <dbReference type="EMBL" id="MRX72894.1"/>
    </source>
</evidence>
<keyword evidence="8" id="KW-1185">Reference proteome</keyword>
<feature type="transmembrane region" description="Helical" evidence="6">
    <location>
        <begin position="37"/>
        <end position="59"/>
    </location>
</feature>
<feature type="transmembrane region" description="Helical" evidence="6">
    <location>
        <begin position="257"/>
        <end position="278"/>
    </location>
</feature>
<feature type="transmembrane region" description="Helical" evidence="6">
    <location>
        <begin position="136"/>
        <end position="164"/>
    </location>
</feature>
<dbReference type="Pfam" id="PF01925">
    <property type="entry name" value="TauE"/>
    <property type="match status" value="1"/>
</dbReference>
<evidence type="ECO:0000256" key="2">
    <source>
        <dbReference type="ARBA" id="ARBA00009142"/>
    </source>
</evidence>
<evidence type="ECO:0000313" key="8">
    <source>
        <dbReference type="Proteomes" id="UP000448867"/>
    </source>
</evidence>
<feature type="transmembrane region" description="Helical" evidence="6">
    <location>
        <begin position="65"/>
        <end position="86"/>
    </location>
</feature>
<evidence type="ECO:0000256" key="1">
    <source>
        <dbReference type="ARBA" id="ARBA00004141"/>
    </source>
</evidence>
<dbReference type="PANTHER" id="PTHR43701">
    <property type="entry name" value="MEMBRANE TRANSPORTER PROTEIN MJ0441-RELATED"/>
    <property type="match status" value="1"/>
</dbReference>
<keyword evidence="5 6" id="KW-0472">Membrane</keyword>
<protein>
    <recommendedName>
        <fullName evidence="6">Probable membrane transporter protein</fullName>
    </recommendedName>
</protein>
<keyword evidence="4 6" id="KW-1133">Transmembrane helix</keyword>
<keyword evidence="3 6" id="KW-0812">Transmembrane</keyword>
<gene>
    <name evidence="7" type="ORF">GJU40_12160</name>
</gene>
<reference evidence="7 8" key="1">
    <citation type="submission" date="2019-11" db="EMBL/GenBank/DDBJ databases">
        <title>Bacillus lacus genome.</title>
        <authorList>
            <person name="Allen C.J."/>
            <person name="Newman J.D."/>
        </authorList>
    </citation>
    <scope>NUCLEOTIDE SEQUENCE [LARGE SCALE GENOMIC DNA]</scope>
    <source>
        <strain evidence="7 8">KCTC 33946</strain>
    </source>
</reference>
<dbReference type="PANTHER" id="PTHR43701:SF2">
    <property type="entry name" value="MEMBRANE TRANSPORTER PROTEIN YJNA-RELATED"/>
    <property type="match status" value="1"/>
</dbReference>
<name>A0A7X2J0B0_9BACI</name>
<evidence type="ECO:0000256" key="3">
    <source>
        <dbReference type="ARBA" id="ARBA00022692"/>
    </source>
</evidence>